<dbReference type="EMBL" id="LAZR01054853">
    <property type="protein sequence ID" value="KKK77651.1"/>
    <property type="molecule type" value="Genomic_DNA"/>
</dbReference>
<sequence length="396" mass="44012">GLGPRGEKLARKYLKRTGLKILAENYRCVAGEADLIALDKSSDSIVIVEVKTRSSDRYVDPESAVTAAKRRRLRKVGVVGIHAHLMPTGKVLLFGYPETSRRGTDSRLWDPKTGKFEASSVPWQNVFCSGHSLLPDGRLFVTGGQNRNGKEAGIRNTHLFDATSNHWSRGPRMRAERWYPTNTTLPDGRVLITSGNDRRERISRKVEVYDPASGRITSLRRAARRIELYPRMFVLPGGEVIRVGQESMSLTLDVAKRRWTRIAEQRRGHWEGNAVLLPGGRKILAVGGFTGRRAERTAELLDTSASSPRWRATAPLRRARGHANAVLLPDGTVLVVGGNRRGEGRQPVRTTELFDPTSESWSTVAPITTSRAYHSTALLLPDGRVLSTGQDNKYTY</sequence>
<dbReference type="AlphaFoldDB" id="A0A0F9AZ64"/>
<proteinExistence type="predicted"/>
<dbReference type="Gene3D" id="2.130.10.80">
    <property type="entry name" value="Galactose oxidase/kelch, beta-propeller"/>
    <property type="match status" value="1"/>
</dbReference>
<dbReference type="SUPFAM" id="SSF52980">
    <property type="entry name" value="Restriction endonuclease-like"/>
    <property type="match status" value="1"/>
</dbReference>
<evidence type="ECO:0000313" key="2">
    <source>
        <dbReference type="EMBL" id="KKK77651.1"/>
    </source>
</evidence>
<feature type="domain" description="Glyoxal oxidase N-terminal" evidence="1">
    <location>
        <begin position="108"/>
        <end position="396"/>
    </location>
</feature>
<dbReference type="SMART" id="SM00612">
    <property type="entry name" value="Kelch"/>
    <property type="match status" value="3"/>
</dbReference>
<reference evidence="2" key="1">
    <citation type="journal article" date="2015" name="Nature">
        <title>Complex archaea that bridge the gap between prokaryotes and eukaryotes.</title>
        <authorList>
            <person name="Spang A."/>
            <person name="Saw J.H."/>
            <person name="Jorgensen S.L."/>
            <person name="Zaremba-Niedzwiedzka K."/>
            <person name="Martijn J."/>
            <person name="Lind A.E."/>
            <person name="van Eijk R."/>
            <person name="Schleper C."/>
            <person name="Guy L."/>
            <person name="Ettema T.J."/>
        </authorList>
    </citation>
    <scope>NUCLEOTIDE SEQUENCE</scope>
</reference>
<dbReference type="InterPro" id="IPR009880">
    <property type="entry name" value="Glyoxal_oxidase_N"/>
</dbReference>
<protein>
    <recommendedName>
        <fullName evidence="1">Glyoxal oxidase N-terminal domain-containing protein</fullName>
    </recommendedName>
</protein>
<feature type="non-terminal residue" evidence="2">
    <location>
        <position position="396"/>
    </location>
</feature>
<dbReference type="SUPFAM" id="SSF50965">
    <property type="entry name" value="Galactose oxidase, central domain"/>
    <property type="match status" value="1"/>
</dbReference>
<dbReference type="InterPro" id="IPR006652">
    <property type="entry name" value="Kelch_1"/>
</dbReference>
<feature type="non-terminal residue" evidence="2">
    <location>
        <position position="1"/>
    </location>
</feature>
<dbReference type="InterPro" id="IPR003509">
    <property type="entry name" value="UPF0102_YraN-like"/>
</dbReference>
<organism evidence="2">
    <name type="scientific">marine sediment metagenome</name>
    <dbReference type="NCBI Taxonomy" id="412755"/>
    <lineage>
        <taxon>unclassified sequences</taxon>
        <taxon>metagenomes</taxon>
        <taxon>ecological metagenomes</taxon>
    </lineage>
</organism>
<dbReference type="InterPro" id="IPR037293">
    <property type="entry name" value="Gal_Oxidase_central_sf"/>
</dbReference>
<dbReference type="PANTHER" id="PTHR32208:SF21">
    <property type="entry name" value="LOW QUALITY PROTEIN: ALDEHYDE OXIDASE GLOX-LIKE"/>
    <property type="match status" value="1"/>
</dbReference>
<dbReference type="Pfam" id="PF07250">
    <property type="entry name" value="Glyoxal_oxid_N"/>
    <property type="match status" value="1"/>
</dbReference>
<dbReference type="InterPro" id="IPR011043">
    <property type="entry name" value="Gal_Oxase/kelch_b-propeller"/>
</dbReference>
<comment type="caution">
    <text evidence="2">The sequence shown here is derived from an EMBL/GenBank/DDBJ whole genome shotgun (WGS) entry which is preliminary data.</text>
</comment>
<dbReference type="Pfam" id="PF02021">
    <property type="entry name" value="UPF0102"/>
    <property type="match status" value="1"/>
</dbReference>
<dbReference type="PANTHER" id="PTHR32208">
    <property type="entry name" value="SECRETED PROTEIN-RELATED"/>
    <property type="match status" value="1"/>
</dbReference>
<gene>
    <name evidence="2" type="ORF">LCGC14_2851440</name>
</gene>
<name>A0A0F9AZ64_9ZZZZ</name>
<dbReference type="InterPro" id="IPR011335">
    <property type="entry name" value="Restrct_endonuc-II-like"/>
</dbReference>
<evidence type="ECO:0000259" key="1">
    <source>
        <dbReference type="Pfam" id="PF07250"/>
    </source>
</evidence>
<accession>A0A0F9AZ64</accession>
<dbReference type="CDD" id="cd20736">
    <property type="entry name" value="PoNe_Nuclease"/>
    <property type="match status" value="1"/>
</dbReference>